<dbReference type="Proteomes" id="UP001217089">
    <property type="component" value="Unassembled WGS sequence"/>
</dbReference>
<sequence>MICVGATAIGVASVGTVFGSLVVGYARNPSHAVIGFTLSEAIGLFCLVMAFMILFAHEARQIVVDCLFTVIDISIRAVKFIVCDWMINTACSFYELDQCIEAMN</sequence>
<evidence type="ECO:0000256" key="7">
    <source>
        <dbReference type="ARBA" id="ARBA00033111"/>
    </source>
</evidence>
<comment type="similarity">
    <text evidence="2">Belongs to the ATPase C chain family.</text>
</comment>
<gene>
    <name evidence="10" type="ORF">KUTeg_024736</name>
</gene>
<dbReference type="Pfam" id="PF00137">
    <property type="entry name" value="ATP-synt_C"/>
    <property type="match status" value="1"/>
</dbReference>
<proteinExistence type="inferred from homology"/>
<evidence type="ECO:0000256" key="8">
    <source>
        <dbReference type="SAM" id="Phobius"/>
    </source>
</evidence>
<keyword evidence="5 8" id="KW-0472">Membrane</keyword>
<dbReference type="InterPro" id="IPR002379">
    <property type="entry name" value="ATPase_proteolipid_c-like_dom"/>
</dbReference>
<dbReference type="SUPFAM" id="SSF81333">
    <property type="entry name" value="F1F0 ATP synthase subunit C"/>
    <property type="match status" value="1"/>
</dbReference>
<evidence type="ECO:0000256" key="5">
    <source>
        <dbReference type="ARBA" id="ARBA00023136"/>
    </source>
</evidence>
<protein>
    <recommendedName>
        <fullName evidence="7">ATPase protein 9</fullName>
    </recommendedName>
    <alternativeName>
        <fullName evidence="6">ATPase subunit c</fullName>
    </alternativeName>
</protein>
<comment type="subcellular location">
    <subcellularLocation>
        <location evidence="1">Membrane</location>
        <topology evidence="1">Multi-pass membrane protein</topology>
    </subcellularLocation>
</comment>
<name>A0ABQ9DZ76_TEGGR</name>
<dbReference type="InterPro" id="IPR038662">
    <property type="entry name" value="ATP_synth_F0_csu_sf"/>
</dbReference>
<evidence type="ECO:0000256" key="3">
    <source>
        <dbReference type="ARBA" id="ARBA00022692"/>
    </source>
</evidence>
<dbReference type="PANTHER" id="PTHR10031:SF0">
    <property type="entry name" value="ATPASE PROTEIN 9"/>
    <property type="match status" value="1"/>
</dbReference>
<evidence type="ECO:0000259" key="9">
    <source>
        <dbReference type="Pfam" id="PF00137"/>
    </source>
</evidence>
<dbReference type="PANTHER" id="PTHR10031">
    <property type="entry name" value="ATP SYNTHASE LIPID-BINDING PROTEIN, MITOCHONDRIAL"/>
    <property type="match status" value="1"/>
</dbReference>
<comment type="caution">
    <text evidence="10">The sequence shown here is derived from an EMBL/GenBank/DDBJ whole genome shotgun (WGS) entry which is preliminary data.</text>
</comment>
<dbReference type="Gene3D" id="1.20.20.10">
    <property type="entry name" value="F1F0 ATP synthase subunit C"/>
    <property type="match status" value="1"/>
</dbReference>
<evidence type="ECO:0000256" key="1">
    <source>
        <dbReference type="ARBA" id="ARBA00004141"/>
    </source>
</evidence>
<keyword evidence="4 8" id="KW-1133">Transmembrane helix</keyword>
<keyword evidence="11" id="KW-1185">Reference proteome</keyword>
<evidence type="ECO:0000313" key="11">
    <source>
        <dbReference type="Proteomes" id="UP001217089"/>
    </source>
</evidence>
<evidence type="ECO:0000256" key="4">
    <source>
        <dbReference type="ARBA" id="ARBA00022989"/>
    </source>
</evidence>
<keyword evidence="3 8" id="KW-0812">Transmembrane</keyword>
<accession>A0ABQ9DZ76</accession>
<reference evidence="10 11" key="1">
    <citation type="submission" date="2022-12" db="EMBL/GenBank/DDBJ databases">
        <title>Chromosome-level genome of Tegillarca granosa.</title>
        <authorList>
            <person name="Kim J."/>
        </authorList>
    </citation>
    <scope>NUCLEOTIDE SEQUENCE [LARGE SCALE GENOMIC DNA]</scope>
    <source>
        <strain evidence="10">Teg-2019</strain>
        <tissue evidence="10">Adductor muscle</tissue>
    </source>
</reference>
<evidence type="ECO:0000313" key="10">
    <source>
        <dbReference type="EMBL" id="KAJ8298205.1"/>
    </source>
</evidence>
<dbReference type="InterPro" id="IPR000454">
    <property type="entry name" value="ATP_synth_F0_csu"/>
</dbReference>
<feature type="transmembrane region" description="Helical" evidence="8">
    <location>
        <begin position="29"/>
        <end position="55"/>
    </location>
</feature>
<evidence type="ECO:0000256" key="6">
    <source>
        <dbReference type="ARBA" id="ARBA00029852"/>
    </source>
</evidence>
<dbReference type="EMBL" id="JARBDR010000923">
    <property type="protein sequence ID" value="KAJ8298205.1"/>
    <property type="molecule type" value="Genomic_DNA"/>
</dbReference>
<organism evidence="10 11">
    <name type="scientific">Tegillarca granosa</name>
    <name type="common">Malaysian cockle</name>
    <name type="synonym">Anadara granosa</name>
    <dbReference type="NCBI Taxonomy" id="220873"/>
    <lineage>
        <taxon>Eukaryota</taxon>
        <taxon>Metazoa</taxon>
        <taxon>Spiralia</taxon>
        <taxon>Lophotrochozoa</taxon>
        <taxon>Mollusca</taxon>
        <taxon>Bivalvia</taxon>
        <taxon>Autobranchia</taxon>
        <taxon>Pteriomorphia</taxon>
        <taxon>Arcoida</taxon>
        <taxon>Arcoidea</taxon>
        <taxon>Arcidae</taxon>
        <taxon>Tegillarca</taxon>
    </lineage>
</organism>
<feature type="domain" description="V-ATPase proteolipid subunit C-like" evidence="9">
    <location>
        <begin position="2"/>
        <end position="53"/>
    </location>
</feature>
<evidence type="ECO:0000256" key="2">
    <source>
        <dbReference type="ARBA" id="ARBA00006704"/>
    </source>
</evidence>
<dbReference type="InterPro" id="IPR035921">
    <property type="entry name" value="F/V-ATP_Csub_sf"/>
</dbReference>
<dbReference type="CDD" id="cd18182">
    <property type="entry name" value="ATP-synt_Fo_c_ATP5G3"/>
    <property type="match status" value="1"/>
</dbReference>